<dbReference type="Proteomes" id="UP000823865">
    <property type="component" value="Unassembled WGS sequence"/>
</dbReference>
<evidence type="ECO:0000313" key="2">
    <source>
        <dbReference type="EMBL" id="MBU3853506.1"/>
    </source>
</evidence>
<feature type="domain" description="N-acetyltransferase" evidence="1">
    <location>
        <begin position="15"/>
        <end position="175"/>
    </location>
</feature>
<evidence type="ECO:0000259" key="1">
    <source>
        <dbReference type="PROSITE" id="PS51186"/>
    </source>
</evidence>
<dbReference type="CDD" id="cd04301">
    <property type="entry name" value="NAT_SF"/>
    <property type="match status" value="1"/>
</dbReference>
<dbReference type="Gene3D" id="3.40.630.30">
    <property type="match status" value="1"/>
</dbReference>
<dbReference type="InterPro" id="IPR000182">
    <property type="entry name" value="GNAT_dom"/>
</dbReference>
<reference evidence="2" key="2">
    <citation type="submission" date="2021-04" db="EMBL/GenBank/DDBJ databases">
        <authorList>
            <person name="Gilroy R."/>
        </authorList>
    </citation>
    <scope>NUCLEOTIDE SEQUENCE</scope>
    <source>
        <strain evidence="2">G3-2149</strain>
    </source>
</reference>
<reference evidence="2" key="1">
    <citation type="journal article" date="2021" name="PeerJ">
        <title>Extensive microbial diversity within the chicken gut microbiome revealed by metagenomics and culture.</title>
        <authorList>
            <person name="Gilroy R."/>
            <person name="Ravi A."/>
            <person name="Getino M."/>
            <person name="Pursley I."/>
            <person name="Horton D.L."/>
            <person name="Alikhan N.F."/>
            <person name="Baker D."/>
            <person name="Gharbi K."/>
            <person name="Hall N."/>
            <person name="Watson M."/>
            <person name="Adriaenssens E.M."/>
            <person name="Foster-Nyarko E."/>
            <person name="Jarju S."/>
            <person name="Secka A."/>
            <person name="Antonio M."/>
            <person name="Oren A."/>
            <person name="Chaudhuri R.R."/>
            <person name="La Ragione R."/>
            <person name="Hildebrand F."/>
            <person name="Pallen M.J."/>
        </authorList>
    </citation>
    <scope>NUCLEOTIDE SEQUENCE</scope>
    <source>
        <strain evidence="2">G3-2149</strain>
    </source>
</reference>
<protein>
    <submittedName>
        <fullName evidence="2">GNAT family N-acetyltransferase</fullName>
    </submittedName>
</protein>
<dbReference type="SUPFAM" id="SSF55729">
    <property type="entry name" value="Acyl-CoA N-acyltransferases (Nat)"/>
    <property type="match status" value="1"/>
</dbReference>
<dbReference type="PANTHER" id="PTHR43415:SF3">
    <property type="entry name" value="GNAT-FAMILY ACETYLTRANSFERASE"/>
    <property type="match status" value="1"/>
</dbReference>
<sequence>MERIDESPFFVGRQVILRAMEPEDLDFLYQIENDTTLWPHGISNVPYSRYALRQFIQESQNDIYADRQLRLMVVLKESREVIGCIDLFDYNVRHSRAEIGLVIAGPFQHRGLGHEALALLLRYAFSFLRLHQVYAYVVSKNTPAIHLFEHIGFERVAVLKDWIQENGVYRNVDLYTLCQD</sequence>
<dbReference type="PANTHER" id="PTHR43415">
    <property type="entry name" value="SPERMIDINE N(1)-ACETYLTRANSFERASE"/>
    <property type="match status" value="1"/>
</dbReference>
<dbReference type="EMBL" id="JAHLFU010000141">
    <property type="protein sequence ID" value="MBU3853506.1"/>
    <property type="molecule type" value="Genomic_DNA"/>
</dbReference>
<comment type="caution">
    <text evidence="2">The sequence shown here is derived from an EMBL/GenBank/DDBJ whole genome shotgun (WGS) entry which is preliminary data.</text>
</comment>
<proteinExistence type="predicted"/>
<organism evidence="2 3">
    <name type="scientific">Candidatus Paraprevotella stercoravium</name>
    <dbReference type="NCBI Taxonomy" id="2838725"/>
    <lineage>
        <taxon>Bacteria</taxon>
        <taxon>Pseudomonadati</taxon>
        <taxon>Bacteroidota</taxon>
        <taxon>Bacteroidia</taxon>
        <taxon>Bacteroidales</taxon>
        <taxon>Prevotellaceae</taxon>
        <taxon>Paraprevotella</taxon>
    </lineage>
</organism>
<dbReference type="InterPro" id="IPR016181">
    <property type="entry name" value="Acyl_CoA_acyltransferase"/>
</dbReference>
<dbReference type="AlphaFoldDB" id="A0A9E2P1Y4"/>
<gene>
    <name evidence="2" type="ORF">H9789_06780</name>
</gene>
<dbReference type="Pfam" id="PF13302">
    <property type="entry name" value="Acetyltransf_3"/>
    <property type="match status" value="1"/>
</dbReference>
<name>A0A9E2P1Y4_9BACT</name>
<accession>A0A9E2P1Y4</accession>
<evidence type="ECO:0000313" key="3">
    <source>
        <dbReference type="Proteomes" id="UP000823865"/>
    </source>
</evidence>
<dbReference type="GO" id="GO:0016747">
    <property type="term" value="F:acyltransferase activity, transferring groups other than amino-acyl groups"/>
    <property type="evidence" value="ECO:0007669"/>
    <property type="project" value="InterPro"/>
</dbReference>
<dbReference type="PROSITE" id="PS51186">
    <property type="entry name" value="GNAT"/>
    <property type="match status" value="1"/>
</dbReference>